<proteinExistence type="predicted"/>
<dbReference type="Gramene" id="Psat02G0188400-T1">
    <property type="protein sequence ID" value="KAI5435235.1"/>
    <property type="gene ID" value="KIW84_021884"/>
</dbReference>
<reference evidence="2 3" key="1">
    <citation type="journal article" date="2022" name="Nat. Genet.">
        <title>Improved pea reference genome and pan-genome highlight genomic features and evolutionary characteristics.</title>
        <authorList>
            <person name="Yang T."/>
            <person name="Liu R."/>
            <person name="Luo Y."/>
            <person name="Hu S."/>
            <person name="Wang D."/>
            <person name="Wang C."/>
            <person name="Pandey M.K."/>
            <person name="Ge S."/>
            <person name="Xu Q."/>
            <person name="Li N."/>
            <person name="Li G."/>
            <person name="Huang Y."/>
            <person name="Saxena R.K."/>
            <person name="Ji Y."/>
            <person name="Li M."/>
            <person name="Yan X."/>
            <person name="He Y."/>
            <person name="Liu Y."/>
            <person name="Wang X."/>
            <person name="Xiang C."/>
            <person name="Varshney R.K."/>
            <person name="Ding H."/>
            <person name="Gao S."/>
            <person name="Zong X."/>
        </authorList>
    </citation>
    <scope>NUCLEOTIDE SEQUENCE [LARGE SCALE GENOMIC DNA]</scope>
    <source>
        <strain evidence="2 3">cv. Zhongwan 6</strain>
    </source>
</reference>
<evidence type="ECO:0000256" key="1">
    <source>
        <dbReference type="SAM" id="MobiDB-lite"/>
    </source>
</evidence>
<feature type="compositionally biased region" description="Polar residues" evidence="1">
    <location>
        <begin position="1"/>
        <end position="15"/>
    </location>
</feature>
<dbReference type="PANTHER" id="PTHR34281:SF7">
    <property type="entry name" value="PROTEIN EARLY FLOWERING 3"/>
    <property type="match status" value="1"/>
</dbReference>
<dbReference type="PANTHER" id="PTHR34281">
    <property type="entry name" value="PROTEIN EARLY FLOWERING 3"/>
    <property type="match status" value="1"/>
</dbReference>
<feature type="compositionally biased region" description="Basic and acidic residues" evidence="1">
    <location>
        <begin position="17"/>
        <end position="37"/>
    </location>
</feature>
<sequence>MNSSEAIDLKSSQYGKNRIEEHKDASQIDQKAKEKSPHSLNGFDDTTNESSNSSTKYTNSKSMKEEIKNISVDSLKALQGSNGHRHEDHAAFVDKNKFRDHCMEKLQSDFISEQPLTVFKHDSNISKERNRLSYYDNHHLGNLTLVSADKSSSSICLSKQSSSIVYPPPPNQWLVPVMSPSEGLVYKPIIGPCPPNAGGIMTPLYGACGALSLNPGTKDVLDPSLTSFHQKIGILSGSSLPQLLPPFILGRSDANIERNKSMRAELLKLTAEQVEELKKKANEFDIPKGSVHTKTCLAVNQS</sequence>
<protein>
    <submittedName>
        <fullName evidence="2">Uncharacterized protein</fullName>
    </submittedName>
</protein>
<feature type="region of interest" description="Disordered" evidence="1">
    <location>
        <begin position="1"/>
        <end position="62"/>
    </location>
</feature>
<keyword evidence="3" id="KW-1185">Reference proteome</keyword>
<feature type="compositionally biased region" description="Low complexity" evidence="1">
    <location>
        <begin position="48"/>
        <end position="61"/>
    </location>
</feature>
<organism evidence="2 3">
    <name type="scientific">Pisum sativum</name>
    <name type="common">Garden pea</name>
    <name type="synonym">Lathyrus oleraceus</name>
    <dbReference type="NCBI Taxonomy" id="3888"/>
    <lineage>
        <taxon>Eukaryota</taxon>
        <taxon>Viridiplantae</taxon>
        <taxon>Streptophyta</taxon>
        <taxon>Embryophyta</taxon>
        <taxon>Tracheophyta</taxon>
        <taxon>Spermatophyta</taxon>
        <taxon>Magnoliopsida</taxon>
        <taxon>eudicotyledons</taxon>
        <taxon>Gunneridae</taxon>
        <taxon>Pentapetalae</taxon>
        <taxon>rosids</taxon>
        <taxon>fabids</taxon>
        <taxon>Fabales</taxon>
        <taxon>Fabaceae</taxon>
        <taxon>Papilionoideae</taxon>
        <taxon>50 kb inversion clade</taxon>
        <taxon>NPAAA clade</taxon>
        <taxon>Hologalegina</taxon>
        <taxon>IRL clade</taxon>
        <taxon>Fabeae</taxon>
        <taxon>Lathyrus</taxon>
    </lineage>
</organism>
<dbReference type="Proteomes" id="UP001058974">
    <property type="component" value="Chromosome 2"/>
</dbReference>
<dbReference type="AlphaFoldDB" id="A0A9D4YCY4"/>
<dbReference type="EMBL" id="JAMSHJ010000002">
    <property type="protein sequence ID" value="KAI5435235.1"/>
    <property type="molecule type" value="Genomic_DNA"/>
</dbReference>
<gene>
    <name evidence="2" type="ORF">KIW84_021884</name>
</gene>
<dbReference type="GO" id="GO:2000028">
    <property type="term" value="P:regulation of photoperiodism, flowering"/>
    <property type="evidence" value="ECO:0007669"/>
    <property type="project" value="InterPro"/>
</dbReference>
<dbReference type="InterPro" id="IPR039319">
    <property type="entry name" value="ELF3-like"/>
</dbReference>
<evidence type="ECO:0000313" key="2">
    <source>
        <dbReference type="EMBL" id="KAI5435235.1"/>
    </source>
</evidence>
<accession>A0A9D4YCY4</accession>
<comment type="caution">
    <text evidence="2">The sequence shown here is derived from an EMBL/GenBank/DDBJ whole genome shotgun (WGS) entry which is preliminary data.</text>
</comment>
<evidence type="ECO:0000313" key="3">
    <source>
        <dbReference type="Proteomes" id="UP001058974"/>
    </source>
</evidence>
<name>A0A9D4YCY4_PEA</name>